<dbReference type="STRING" id="1089305.SAMN05444148_0364"/>
<accession>A0A1M5KKT7</accession>
<keyword evidence="2" id="KW-1185">Reference proteome</keyword>
<name>A0A1M5KKT7_9FLAO</name>
<dbReference type="Pfam" id="PF09357">
    <property type="entry name" value="RteC"/>
    <property type="match status" value="1"/>
</dbReference>
<organism evidence="1 2">
    <name type="scientific">Winogradskyella jejuensis</name>
    <dbReference type="NCBI Taxonomy" id="1089305"/>
    <lineage>
        <taxon>Bacteria</taxon>
        <taxon>Pseudomonadati</taxon>
        <taxon>Bacteroidota</taxon>
        <taxon>Flavobacteriia</taxon>
        <taxon>Flavobacteriales</taxon>
        <taxon>Flavobacteriaceae</taxon>
        <taxon>Winogradskyella</taxon>
    </lineage>
</organism>
<dbReference type="EMBL" id="FQWS01000001">
    <property type="protein sequence ID" value="SHG53417.1"/>
    <property type="molecule type" value="Genomic_DNA"/>
</dbReference>
<dbReference type="Proteomes" id="UP000184522">
    <property type="component" value="Unassembled WGS sequence"/>
</dbReference>
<proteinExistence type="predicted"/>
<sequence length="277" mass="32519">MVLDFEQIIDSYKTDVSNIEQSSASILDCANKIIIRSRNILNTFKKHVQKNDFKETDDEIYFFKNTKQIPLTPLIYYSEIRSFELQFPKVNHKTQEKFVGAKMRKLNRFFTHNLDFVQYVDNGLTHFDLQFYTRNFIDFYHITSSDFYFQDPEFSTSRDMLLGKVSANKKLITYLQKRLAQPEQNSLNGYSTHKPLKWTASKTGLTELIYALHCNRVINNGNVEIKEIVASLQKVIQFDLGDFYKIYSEIKSRKISRTKFLDDLSAGLITQMNNSEE</sequence>
<evidence type="ECO:0000313" key="1">
    <source>
        <dbReference type="EMBL" id="SHG53417.1"/>
    </source>
</evidence>
<evidence type="ECO:0000313" key="2">
    <source>
        <dbReference type="Proteomes" id="UP000184522"/>
    </source>
</evidence>
<protein>
    <submittedName>
        <fullName evidence="1">RteC protein</fullName>
    </submittedName>
</protein>
<gene>
    <name evidence="1" type="ORF">SAMN05444148_0364</name>
</gene>
<reference evidence="2" key="1">
    <citation type="submission" date="2016-11" db="EMBL/GenBank/DDBJ databases">
        <authorList>
            <person name="Varghese N."/>
            <person name="Submissions S."/>
        </authorList>
    </citation>
    <scope>NUCLEOTIDE SEQUENCE [LARGE SCALE GENOMIC DNA]</scope>
    <source>
        <strain evidence="2">DSM 25330</strain>
    </source>
</reference>
<dbReference type="AlphaFoldDB" id="A0A1M5KKT7"/>
<dbReference type="InterPro" id="IPR018534">
    <property type="entry name" value="Tet_reg_excision_RteC"/>
</dbReference>